<evidence type="ECO:0000259" key="1">
    <source>
        <dbReference type="Pfam" id="PF13843"/>
    </source>
</evidence>
<protein>
    <submittedName>
        <fullName evidence="2">44045_t:CDS:1</fullName>
    </submittedName>
</protein>
<feature type="non-terminal residue" evidence="2">
    <location>
        <position position="1"/>
    </location>
</feature>
<feature type="domain" description="PiggyBac transposable element-derived protein" evidence="1">
    <location>
        <begin position="84"/>
        <end position="223"/>
    </location>
</feature>
<dbReference type="Proteomes" id="UP000789901">
    <property type="component" value="Unassembled WGS sequence"/>
</dbReference>
<dbReference type="EMBL" id="CAJVQB010075101">
    <property type="protein sequence ID" value="CAG8844222.1"/>
    <property type="molecule type" value="Genomic_DNA"/>
</dbReference>
<organism evidence="2 3">
    <name type="scientific">Gigaspora margarita</name>
    <dbReference type="NCBI Taxonomy" id="4874"/>
    <lineage>
        <taxon>Eukaryota</taxon>
        <taxon>Fungi</taxon>
        <taxon>Fungi incertae sedis</taxon>
        <taxon>Mucoromycota</taxon>
        <taxon>Glomeromycotina</taxon>
        <taxon>Glomeromycetes</taxon>
        <taxon>Diversisporales</taxon>
        <taxon>Gigasporaceae</taxon>
        <taxon>Gigaspora</taxon>
    </lineage>
</organism>
<comment type="caution">
    <text evidence="2">The sequence shown here is derived from an EMBL/GenBank/DDBJ whole genome shotgun (WGS) entry which is preliminary data.</text>
</comment>
<dbReference type="Pfam" id="PF13843">
    <property type="entry name" value="DDE_Tnp_1_7"/>
    <property type="match status" value="2"/>
</dbReference>
<reference evidence="2 3" key="1">
    <citation type="submission" date="2021-06" db="EMBL/GenBank/DDBJ databases">
        <authorList>
            <person name="Kallberg Y."/>
            <person name="Tangrot J."/>
            <person name="Rosling A."/>
        </authorList>
    </citation>
    <scope>NUCLEOTIDE SEQUENCE [LARGE SCALE GENOMIC DNA]</scope>
    <source>
        <strain evidence="2 3">120-4 pot B 10/14</strain>
    </source>
</reference>
<gene>
    <name evidence="2" type="ORF">GMARGA_LOCUS36972</name>
</gene>
<sequence length="224" mass="25297">SYHTLVTLNELDAPNFNDSLYSVCSFINAFNSNLIEAVRPGNTLCIEETINSWLGEKNKIPGHRKIPRKPHPIGQEWKTVADKYGSTAAYILRLIRPWFGSRRTIVGDSWFGSPKLCLLLMESGLYSIFHVKKRRGWPLNYPQDMIQKLGNIYGSYFSKVAVVNSMHLIAASLKDRKPQCIIATASTTTQDNEVEHIVKKCNNSSLVKFARPKIFSEYSSLKGA</sequence>
<dbReference type="InterPro" id="IPR029526">
    <property type="entry name" value="PGBD"/>
</dbReference>
<evidence type="ECO:0000313" key="2">
    <source>
        <dbReference type="EMBL" id="CAG8844222.1"/>
    </source>
</evidence>
<proteinExistence type="predicted"/>
<feature type="domain" description="PiggyBac transposable element-derived protein" evidence="1">
    <location>
        <begin position="14"/>
        <end position="82"/>
    </location>
</feature>
<accession>A0ABN7WZU9</accession>
<evidence type="ECO:0000313" key="3">
    <source>
        <dbReference type="Proteomes" id="UP000789901"/>
    </source>
</evidence>
<name>A0ABN7WZU9_GIGMA</name>
<feature type="non-terminal residue" evidence="2">
    <location>
        <position position="224"/>
    </location>
</feature>
<keyword evidence="3" id="KW-1185">Reference proteome</keyword>